<evidence type="ECO:0000256" key="2">
    <source>
        <dbReference type="ARBA" id="ARBA00029447"/>
    </source>
</evidence>
<keyword evidence="3" id="KW-0807">Transducer</keyword>
<accession>A0A2T1HP38</accession>
<name>A0A2T1HP38_9HYPH</name>
<evidence type="ECO:0000313" key="9">
    <source>
        <dbReference type="Proteomes" id="UP000239772"/>
    </source>
</evidence>
<organism evidence="8 9">
    <name type="scientific">Alsobacter soli</name>
    <dbReference type="NCBI Taxonomy" id="2109933"/>
    <lineage>
        <taxon>Bacteria</taxon>
        <taxon>Pseudomonadati</taxon>
        <taxon>Pseudomonadota</taxon>
        <taxon>Alphaproteobacteria</taxon>
        <taxon>Hyphomicrobiales</taxon>
        <taxon>Alsobacteraceae</taxon>
        <taxon>Alsobacter</taxon>
    </lineage>
</organism>
<dbReference type="InterPro" id="IPR051310">
    <property type="entry name" value="MCP_chemotaxis"/>
</dbReference>
<protein>
    <submittedName>
        <fullName evidence="8">Chemotaxis protein</fullName>
    </submittedName>
</protein>
<evidence type="ECO:0000256" key="4">
    <source>
        <dbReference type="SAM" id="MobiDB-lite"/>
    </source>
</evidence>
<dbReference type="Gene3D" id="1.10.287.950">
    <property type="entry name" value="Methyl-accepting chemotaxis protein"/>
    <property type="match status" value="1"/>
</dbReference>
<keyword evidence="5" id="KW-0812">Transmembrane</keyword>
<dbReference type="InterPro" id="IPR003660">
    <property type="entry name" value="HAMP_dom"/>
</dbReference>
<dbReference type="EMBL" id="PVZS01000026">
    <property type="protein sequence ID" value="PSC03393.1"/>
    <property type="molecule type" value="Genomic_DNA"/>
</dbReference>
<feature type="region of interest" description="Disordered" evidence="4">
    <location>
        <begin position="367"/>
        <end position="395"/>
    </location>
</feature>
<feature type="transmembrane region" description="Helical" evidence="5">
    <location>
        <begin position="291"/>
        <end position="310"/>
    </location>
</feature>
<dbReference type="Proteomes" id="UP000239772">
    <property type="component" value="Unassembled WGS sequence"/>
</dbReference>
<feature type="domain" description="Methyl-accepting transducer" evidence="6">
    <location>
        <begin position="457"/>
        <end position="686"/>
    </location>
</feature>
<gene>
    <name evidence="8" type="ORF">SLNSH_19190</name>
</gene>
<dbReference type="SMART" id="SM00283">
    <property type="entry name" value="MA"/>
    <property type="match status" value="1"/>
</dbReference>
<comment type="caution">
    <text evidence="8">The sequence shown here is derived from an EMBL/GenBank/DDBJ whole genome shotgun (WGS) entry which is preliminary data.</text>
</comment>
<dbReference type="SUPFAM" id="SSF158472">
    <property type="entry name" value="HAMP domain-like"/>
    <property type="match status" value="1"/>
</dbReference>
<dbReference type="PROSITE" id="PS50885">
    <property type="entry name" value="HAMP"/>
    <property type="match status" value="2"/>
</dbReference>
<keyword evidence="1" id="KW-0145">Chemotaxis</keyword>
<evidence type="ECO:0000256" key="1">
    <source>
        <dbReference type="ARBA" id="ARBA00022500"/>
    </source>
</evidence>
<evidence type="ECO:0000259" key="6">
    <source>
        <dbReference type="PROSITE" id="PS50111"/>
    </source>
</evidence>
<dbReference type="SMART" id="SM00304">
    <property type="entry name" value="HAMP"/>
    <property type="match status" value="2"/>
</dbReference>
<dbReference type="Gene3D" id="6.10.340.10">
    <property type="match status" value="1"/>
</dbReference>
<reference evidence="9" key="1">
    <citation type="submission" date="2018-03" db="EMBL/GenBank/DDBJ databases">
        <authorList>
            <person name="Sun L."/>
            <person name="Liu H."/>
            <person name="Chen W."/>
            <person name="Huang K."/>
            <person name="Liu W."/>
            <person name="Gao X."/>
        </authorList>
    </citation>
    <scope>NUCLEOTIDE SEQUENCE [LARGE SCALE GENOMIC DNA]</scope>
    <source>
        <strain evidence="9">SH9</strain>
    </source>
</reference>
<dbReference type="GO" id="GO:0006935">
    <property type="term" value="P:chemotaxis"/>
    <property type="evidence" value="ECO:0007669"/>
    <property type="project" value="UniProtKB-KW"/>
</dbReference>
<dbReference type="PROSITE" id="PS50111">
    <property type="entry name" value="CHEMOTAXIS_TRANSDUC_2"/>
    <property type="match status" value="1"/>
</dbReference>
<dbReference type="GO" id="GO:0004888">
    <property type="term" value="F:transmembrane signaling receptor activity"/>
    <property type="evidence" value="ECO:0007669"/>
    <property type="project" value="InterPro"/>
</dbReference>
<feature type="domain" description="HAMP" evidence="7">
    <location>
        <begin position="312"/>
        <end position="365"/>
    </location>
</feature>
<dbReference type="SUPFAM" id="SSF58104">
    <property type="entry name" value="Methyl-accepting chemotaxis protein (MCP) signaling domain"/>
    <property type="match status" value="1"/>
</dbReference>
<dbReference type="GO" id="GO:0005886">
    <property type="term" value="C:plasma membrane"/>
    <property type="evidence" value="ECO:0007669"/>
    <property type="project" value="TreeGrafter"/>
</dbReference>
<evidence type="ECO:0000256" key="3">
    <source>
        <dbReference type="PROSITE-ProRule" id="PRU00284"/>
    </source>
</evidence>
<keyword evidence="5" id="KW-0472">Membrane</keyword>
<dbReference type="InterPro" id="IPR004089">
    <property type="entry name" value="MCPsignal_dom"/>
</dbReference>
<dbReference type="Pfam" id="PF00015">
    <property type="entry name" value="MCPsignal"/>
    <property type="match status" value="1"/>
</dbReference>
<keyword evidence="9" id="KW-1185">Reference proteome</keyword>
<dbReference type="GO" id="GO:0007165">
    <property type="term" value="P:signal transduction"/>
    <property type="evidence" value="ECO:0007669"/>
    <property type="project" value="UniProtKB-KW"/>
</dbReference>
<comment type="similarity">
    <text evidence="2">Belongs to the methyl-accepting chemotaxis (MCP) protein family.</text>
</comment>
<dbReference type="InterPro" id="IPR004090">
    <property type="entry name" value="Chemotax_Me-accpt_rcpt"/>
</dbReference>
<dbReference type="PRINTS" id="PR00260">
    <property type="entry name" value="CHEMTRNSDUCR"/>
</dbReference>
<evidence type="ECO:0000313" key="8">
    <source>
        <dbReference type="EMBL" id="PSC03393.1"/>
    </source>
</evidence>
<dbReference type="PANTHER" id="PTHR43531">
    <property type="entry name" value="PROTEIN ICFG"/>
    <property type="match status" value="1"/>
</dbReference>
<sequence length="711" mass="75186">MAISLNKFSIATRITALSCASMLGLLVVAGAYFDGSRRVAGAFEEAQQYGAIRQTARQFGLAQVELKAISRDLRFRRDDVDVERFSAALGTASALAATLERLPLHERYGVELAAARAHGVAVAESFQSVQKLKQTIGAEGFDGLASGLAEAADKVTSRVRGEIDDEDALLSERMLQALAAMRAAKSEYRRTTDNSQLGEFEVSKGRVERAIARLHLDEAAKSSLAADLETYASRFAAWTEAENAYMQAAEKLTGAFDVIGPTLSELERKAAADGEAAGQRLADAQALTQRIILAAILAGLAFGVACAVLVSRTTARPLARLRDAMLALASGRTDVEIAAADRADEIGQMAQAVQTFRQAALDRARLEHEAEEERRGAEHERDARELESRRNEAARAEFTRQQAHVVSMLAEGLKALSTGDLTMRIEQAFPPEYEGLRSDFNEAASQMQQAIAEVMTSVGTIRTHVAELAGASEDLARRTQQQAASLDHTGASARELAASVRASATSSHDAAGAASKAMSVAEKGGGVVQQAVDAMSRIEGASQRINEITTVIDDIAFQTNLLALNAAVEAARAGEAGKGFAVVASEVRTLAQRAGEASRDISALIASSSAEVTQGAALVRSTGEALAQIVAAARQVAADVDGISTAASEQMSQIAAMGEAVTEMEHVTQQDAALAEESAASAASLTDEVERLNDLVGEFRIQATGWRRLAA</sequence>
<evidence type="ECO:0000256" key="5">
    <source>
        <dbReference type="SAM" id="Phobius"/>
    </source>
</evidence>
<dbReference type="AlphaFoldDB" id="A0A2T1HP38"/>
<dbReference type="PANTHER" id="PTHR43531:SF11">
    <property type="entry name" value="METHYL-ACCEPTING CHEMOTAXIS PROTEIN 3"/>
    <property type="match status" value="1"/>
</dbReference>
<evidence type="ECO:0000259" key="7">
    <source>
        <dbReference type="PROSITE" id="PS50885"/>
    </source>
</evidence>
<dbReference type="Pfam" id="PF00672">
    <property type="entry name" value="HAMP"/>
    <property type="match status" value="1"/>
</dbReference>
<feature type="domain" description="HAMP" evidence="7">
    <location>
        <begin position="400"/>
        <end position="452"/>
    </location>
</feature>
<dbReference type="CDD" id="cd06225">
    <property type="entry name" value="HAMP"/>
    <property type="match status" value="1"/>
</dbReference>
<keyword evidence="5" id="KW-1133">Transmembrane helix</keyword>
<proteinExistence type="inferred from homology"/>